<sequence length="53" mass="5939">MKISVPACFIPVFVCTLMNYYNPGTSGIPLLPCPGNIVIEWQEKEKKGNLKKK</sequence>
<organism evidence="1 2">
    <name type="scientific">Nostoc flagelliforme CCNUN1</name>
    <dbReference type="NCBI Taxonomy" id="2038116"/>
    <lineage>
        <taxon>Bacteria</taxon>
        <taxon>Bacillati</taxon>
        <taxon>Cyanobacteriota</taxon>
        <taxon>Cyanophyceae</taxon>
        <taxon>Nostocales</taxon>
        <taxon>Nostocaceae</taxon>
        <taxon>Nostoc</taxon>
    </lineage>
</organism>
<dbReference type="EMBL" id="CP024785">
    <property type="protein sequence ID" value="AUB37623.1"/>
    <property type="molecule type" value="Genomic_DNA"/>
</dbReference>
<reference evidence="1 2" key="1">
    <citation type="submission" date="2017-11" db="EMBL/GenBank/DDBJ databases">
        <title>Complete genome of a free-living desiccation-tolerant cyanobacterium and its photosynthetic adaptation to extreme terrestrial habitat.</title>
        <authorList>
            <person name="Shang J."/>
        </authorList>
    </citation>
    <scope>NUCLEOTIDE SEQUENCE [LARGE SCALE GENOMIC DNA]</scope>
    <source>
        <strain evidence="1 2">CCNUN1</strain>
    </source>
</reference>
<dbReference type="RefSeq" id="WP_157816505.1">
    <property type="nucleotide sequence ID" value="NZ_CAWNNC010000001.1"/>
</dbReference>
<evidence type="ECO:0000313" key="2">
    <source>
        <dbReference type="Proteomes" id="UP000232003"/>
    </source>
</evidence>
<dbReference type="AlphaFoldDB" id="A0A2K8SQP0"/>
<name>A0A2K8SQP0_9NOSO</name>
<dbReference type="Proteomes" id="UP000232003">
    <property type="component" value="Chromosome"/>
</dbReference>
<gene>
    <name evidence="1" type="ORF">COO91_03569</name>
</gene>
<keyword evidence="2" id="KW-1185">Reference proteome</keyword>
<protein>
    <submittedName>
        <fullName evidence="1">Uncharacterized protein</fullName>
    </submittedName>
</protein>
<evidence type="ECO:0000313" key="1">
    <source>
        <dbReference type="EMBL" id="AUB37623.1"/>
    </source>
</evidence>
<proteinExistence type="predicted"/>
<dbReference type="KEGG" id="nfl:COO91_03569"/>
<accession>A0A2K8SQP0</accession>